<dbReference type="Gene3D" id="3.40.50.180">
    <property type="entry name" value="Methylesterase CheB, C-terminal domain"/>
    <property type="match status" value="1"/>
</dbReference>
<dbReference type="InterPro" id="IPR036804">
    <property type="entry name" value="CheR_N_sf"/>
</dbReference>
<reference evidence="2 3" key="1">
    <citation type="submission" date="2021-08" db="EMBL/GenBank/DDBJ databases">
        <authorList>
            <person name="Peeters C."/>
        </authorList>
    </citation>
    <scope>NUCLEOTIDE SEQUENCE [LARGE SCALE GENOMIC DNA]</scope>
    <source>
        <strain evidence="2 3">LMG 23994</strain>
    </source>
</reference>
<dbReference type="InterPro" id="IPR022641">
    <property type="entry name" value="CheR_N"/>
</dbReference>
<accession>A0ABN7XU86</accession>
<evidence type="ECO:0000313" key="3">
    <source>
        <dbReference type="Proteomes" id="UP000701702"/>
    </source>
</evidence>
<feature type="domain" description="CheR-type methyltransferase" evidence="1">
    <location>
        <begin position="81"/>
        <end position="195"/>
    </location>
</feature>
<dbReference type="InterPro" id="IPR000673">
    <property type="entry name" value="Sig_transdc_resp-reg_Me-estase"/>
</dbReference>
<comment type="caution">
    <text evidence="2">The sequence shown here is derived from an EMBL/GenBank/DDBJ whole genome shotgun (WGS) entry which is preliminary data.</text>
</comment>
<dbReference type="Proteomes" id="UP000701702">
    <property type="component" value="Unassembled WGS sequence"/>
</dbReference>
<organism evidence="2 3">
    <name type="scientific">Cupriavidus pinatubonensis</name>
    <dbReference type="NCBI Taxonomy" id="248026"/>
    <lineage>
        <taxon>Bacteria</taxon>
        <taxon>Pseudomonadati</taxon>
        <taxon>Pseudomonadota</taxon>
        <taxon>Betaproteobacteria</taxon>
        <taxon>Burkholderiales</taxon>
        <taxon>Burkholderiaceae</taxon>
        <taxon>Cupriavidus</taxon>
    </lineage>
</organism>
<gene>
    <name evidence="2" type="ORF">LMG23994_00422</name>
</gene>
<dbReference type="InterPro" id="IPR050903">
    <property type="entry name" value="Bact_Chemotaxis_MeTrfase"/>
</dbReference>
<evidence type="ECO:0000313" key="2">
    <source>
        <dbReference type="EMBL" id="CAG9164589.1"/>
    </source>
</evidence>
<dbReference type="Gene3D" id="1.10.155.10">
    <property type="entry name" value="Chemotaxis receptor methyltransferase CheR, N-terminal domain"/>
    <property type="match status" value="1"/>
</dbReference>
<sequence length="223" mass="24769">MVLLGEASHGGIVLAQQPEDAAFSSMPRAAVSTGQVDIVLPVPEMPQKLMELWSNANRIHLPSDDEAAGSLAGTADTEHILREIVMILRTRTSHDFRQYKRATVLRRIERRMQVNGLSELSEYRDFLHGHPEETPLLLQDMLISVTNFFRDREAFAIPISSICRTVPGASCNMRAASRRTTSSRRCVPNCAWSCARQYSRRCRPTTAWRLAASSLSATAGVSS</sequence>
<dbReference type="Pfam" id="PF03705">
    <property type="entry name" value="CheR_N"/>
    <property type="match status" value="1"/>
</dbReference>
<dbReference type="EMBL" id="CAJZAF010000002">
    <property type="protein sequence ID" value="CAG9164589.1"/>
    <property type="molecule type" value="Genomic_DNA"/>
</dbReference>
<evidence type="ECO:0000259" key="1">
    <source>
        <dbReference type="PROSITE" id="PS50123"/>
    </source>
</evidence>
<dbReference type="InterPro" id="IPR000780">
    <property type="entry name" value="CheR_MeTrfase"/>
</dbReference>
<dbReference type="SUPFAM" id="SSF47757">
    <property type="entry name" value="Chemotaxis receptor methyltransferase CheR, N-terminal domain"/>
    <property type="match status" value="1"/>
</dbReference>
<dbReference type="PROSITE" id="PS50123">
    <property type="entry name" value="CHER"/>
    <property type="match status" value="1"/>
</dbReference>
<name>A0ABN7XU86_9BURK</name>
<proteinExistence type="predicted"/>
<dbReference type="PANTHER" id="PTHR24422">
    <property type="entry name" value="CHEMOTAXIS PROTEIN METHYLTRANSFERASE"/>
    <property type="match status" value="1"/>
</dbReference>
<dbReference type="InterPro" id="IPR035909">
    <property type="entry name" value="CheB_C"/>
</dbReference>
<dbReference type="PANTHER" id="PTHR24422:SF27">
    <property type="entry name" value="PROTEIN-GLUTAMATE O-METHYLTRANSFERASE"/>
    <property type="match status" value="1"/>
</dbReference>
<keyword evidence="3" id="KW-1185">Reference proteome</keyword>
<dbReference type="Pfam" id="PF01339">
    <property type="entry name" value="CheB_methylest"/>
    <property type="match status" value="1"/>
</dbReference>
<protein>
    <recommendedName>
        <fullName evidence="1">CheR-type methyltransferase domain-containing protein</fullName>
    </recommendedName>
</protein>
<dbReference type="SUPFAM" id="SSF52738">
    <property type="entry name" value="Methylesterase CheB, C-terminal domain"/>
    <property type="match status" value="1"/>
</dbReference>